<dbReference type="OMA" id="NMSHYSA"/>
<dbReference type="VEuPathDB" id="TriTrypDB:Lsey_0201_0080"/>
<name>A0A0N1I361_LEPSE</name>
<sequence>MSASLFACVRPLSLLASALLVCILLNAPAPVLAGKDDLPAPVWDTACKSPFKMCSNIETYRYWGEKPQERLHFAIDALMNDPNNKGVLTVWLLMDDPDVEFAKELARSDLNVVVVYPRGTKQSTTYYTCAGAKTLHSDECWISKECAEDLSARSTEDSLFNASHFSADQVAHDLNWLILTLGDGRQNVVLVQGLSSVFALRLLQLHPQIPVGVIAMDYVHPLFFDTYGYLGGVGQDLALQHLLALCDDEVRCVGRLGAMEGSWTRLQTLMTLAKNNKLTCAKRLKWDGNKLWGSSFAEQLRSVLSLMLRYPAYPFLASNTELMSLIPSMLYRLQRCSDTDVKALDTLYTYITGMKGFTCPVDVYVQTHWLVNEFIQTPPPNKIAKYWSAEGSRRTLLPAESNINAFHTAAEKFPAVPRTAASKVLPVNATQRVLFISADVDPMSPCGASAQAVLAFHQFDNSVKALELRGIANQPAAVLTPCIVNNLRFYKAHAEWAEPDQCTLDASKKLDFLNGPTKEYYGVSDAWDYDMPNSDDGSSRENGNGDGITAKHVFRTLLILIVLAALGTGAYYAYNYVKDRGIVFHRVSDNFYENLHN</sequence>
<keyword evidence="1" id="KW-0472">Membrane</keyword>
<evidence type="ECO:0000256" key="2">
    <source>
        <dbReference type="SAM" id="SignalP"/>
    </source>
</evidence>
<evidence type="ECO:0000256" key="1">
    <source>
        <dbReference type="SAM" id="Phobius"/>
    </source>
</evidence>
<dbReference type="SUPFAM" id="SSF53474">
    <property type="entry name" value="alpha/beta-Hydrolases"/>
    <property type="match status" value="1"/>
</dbReference>
<dbReference type="EMBL" id="LJSK01000201">
    <property type="protein sequence ID" value="KPI85231.1"/>
    <property type="molecule type" value="Genomic_DNA"/>
</dbReference>
<feature type="signal peptide" evidence="2">
    <location>
        <begin position="1"/>
        <end position="33"/>
    </location>
</feature>
<evidence type="ECO:0000313" key="4">
    <source>
        <dbReference type="Proteomes" id="UP000038009"/>
    </source>
</evidence>
<keyword evidence="4" id="KW-1185">Reference proteome</keyword>
<accession>A0A0N1I361</accession>
<evidence type="ECO:0000313" key="3">
    <source>
        <dbReference type="EMBL" id="KPI85231.1"/>
    </source>
</evidence>
<feature type="chain" id="PRO_5005873702" description="AB hydrolase-1 domain-containing protein" evidence="2">
    <location>
        <begin position="34"/>
        <end position="597"/>
    </location>
</feature>
<feature type="transmembrane region" description="Helical" evidence="1">
    <location>
        <begin position="553"/>
        <end position="574"/>
    </location>
</feature>
<organism evidence="3 4">
    <name type="scientific">Leptomonas seymouri</name>
    <dbReference type="NCBI Taxonomy" id="5684"/>
    <lineage>
        <taxon>Eukaryota</taxon>
        <taxon>Discoba</taxon>
        <taxon>Euglenozoa</taxon>
        <taxon>Kinetoplastea</taxon>
        <taxon>Metakinetoplastina</taxon>
        <taxon>Trypanosomatida</taxon>
        <taxon>Trypanosomatidae</taxon>
        <taxon>Leishmaniinae</taxon>
        <taxon>Leptomonas</taxon>
    </lineage>
</organism>
<keyword evidence="1" id="KW-1133">Transmembrane helix</keyword>
<dbReference type="AlphaFoldDB" id="A0A0N1I361"/>
<keyword evidence="1" id="KW-0812">Transmembrane</keyword>
<gene>
    <name evidence="3" type="ORF">ABL78_5714</name>
</gene>
<protein>
    <recommendedName>
        <fullName evidence="5">AB hydrolase-1 domain-containing protein</fullName>
    </recommendedName>
</protein>
<reference evidence="3 4" key="1">
    <citation type="journal article" date="2015" name="PLoS Pathog.">
        <title>Leptomonas seymouri: Adaptations to the Dixenous Life Cycle Analyzed by Genome Sequencing, Transcriptome Profiling and Co-infection with Leishmania donovani.</title>
        <authorList>
            <person name="Kraeva N."/>
            <person name="Butenko A."/>
            <person name="Hlavacova J."/>
            <person name="Kostygov A."/>
            <person name="Myskova J."/>
            <person name="Grybchuk D."/>
            <person name="Lestinova T."/>
            <person name="Votypka J."/>
            <person name="Volf P."/>
            <person name="Opperdoes F."/>
            <person name="Flegontov P."/>
            <person name="Lukes J."/>
            <person name="Yurchenko V."/>
        </authorList>
    </citation>
    <scope>NUCLEOTIDE SEQUENCE [LARGE SCALE GENOMIC DNA]</scope>
    <source>
        <strain evidence="3 4">ATCC 30220</strain>
    </source>
</reference>
<evidence type="ECO:0008006" key="5">
    <source>
        <dbReference type="Google" id="ProtNLM"/>
    </source>
</evidence>
<comment type="caution">
    <text evidence="3">The sequence shown here is derived from an EMBL/GenBank/DDBJ whole genome shotgun (WGS) entry which is preliminary data.</text>
</comment>
<proteinExistence type="predicted"/>
<keyword evidence="2" id="KW-0732">Signal</keyword>
<dbReference type="Proteomes" id="UP000038009">
    <property type="component" value="Unassembled WGS sequence"/>
</dbReference>
<dbReference type="OrthoDB" id="425534at2759"/>
<dbReference type="InterPro" id="IPR029058">
    <property type="entry name" value="AB_hydrolase_fold"/>
</dbReference>